<evidence type="ECO:0000313" key="12">
    <source>
        <dbReference type="EMBL" id="OPA81881.1"/>
    </source>
</evidence>
<proteinExistence type="inferred from homology"/>
<dbReference type="Pfam" id="PF01370">
    <property type="entry name" value="Epimerase"/>
    <property type="match status" value="1"/>
</dbReference>
<dbReference type="SUPFAM" id="SSF51735">
    <property type="entry name" value="NAD(P)-binding Rossmann-fold domains"/>
    <property type="match status" value="1"/>
</dbReference>
<accession>A0AAX0LBN5</accession>
<evidence type="ECO:0000256" key="4">
    <source>
        <dbReference type="ARBA" id="ARBA00007637"/>
    </source>
</evidence>
<evidence type="ECO:0000256" key="7">
    <source>
        <dbReference type="ARBA" id="ARBA00023027"/>
    </source>
</evidence>
<organism evidence="12 13">
    <name type="scientific">Campylobacter pinnipediorum subsp. pinnipediorum</name>
    <dbReference type="NCBI Taxonomy" id="1660067"/>
    <lineage>
        <taxon>Bacteria</taxon>
        <taxon>Pseudomonadati</taxon>
        <taxon>Campylobacterota</taxon>
        <taxon>Epsilonproteobacteria</taxon>
        <taxon>Campylobacterales</taxon>
        <taxon>Campylobacteraceae</taxon>
        <taxon>Campylobacter</taxon>
    </lineage>
</organism>
<dbReference type="GO" id="GO:0033499">
    <property type="term" value="P:galactose catabolic process via UDP-galactose, Leloir pathway"/>
    <property type="evidence" value="ECO:0007669"/>
    <property type="project" value="TreeGrafter"/>
</dbReference>
<dbReference type="InterPro" id="IPR001509">
    <property type="entry name" value="Epimerase_deHydtase"/>
</dbReference>
<evidence type="ECO:0000256" key="8">
    <source>
        <dbReference type="ARBA" id="ARBA00023235"/>
    </source>
</evidence>
<evidence type="ECO:0000256" key="3">
    <source>
        <dbReference type="ARBA" id="ARBA00004947"/>
    </source>
</evidence>
<feature type="domain" description="NAD-dependent epimerase/dehydratase" evidence="11">
    <location>
        <begin position="3"/>
        <end position="256"/>
    </location>
</feature>
<name>A0AAX0LBN5_9BACT</name>
<comment type="catalytic activity">
    <reaction evidence="1 10">
        <text>UDP-alpha-D-glucose = UDP-alpha-D-galactose</text>
        <dbReference type="Rhea" id="RHEA:22168"/>
        <dbReference type="ChEBI" id="CHEBI:58885"/>
        <dbReference type="ChEBI" id="CHEBI:66914"/>
        <dbReference type="EC" id="5.1.3.2"/>
    </reaction>
</comment>
<reference evidence="12 13" key="1">
    <citation type="submission" date="2016-08" db="EMBL/GenBank/DDBJ databases">
        <title>Campylobacter species from sea mammals.</title>
        <authorList>
            <person name="Gilbert M.J."/>
            <person name="Byrne B.A."/>
            <person name="Zomer A.L."/>
            <person name="Wagenaar J.A."/>
        </authorList>
    </citation>
    <scope>NUCLEOTIDE SEQUENCE [LARGE SCALE GENOMIC DNA]</scope>
    <source>
        <strain evidence="12 13">1105248</strain>
    </source>
</reference>
<dbReference type="GO" id="GO:0003978">
    <property type="term" value="F:UDP-glucose 4-epimerase activity"/>
    <property type="evidence" value="ECO:0007669"/>
    <property type="project" value="UniProtKB-UniRule"/>
</dbReference>
<dbReference type="Gene3D" id="3.90.25.10">
    <property type="entry name" value="UDP-galactose 4-epimerase, domain 1"/>
    <property type="match status" value="1"/>
</dbReference>
<dbReference type="PANTHER" id="PTHR43725">
    <property type="entry name" value="UDP-GLUCOSE 4-EPIMERASE"/>
    <property type="match status" value="1"/>
</dbReference>
<dbReference type="Proteomes" id="UP000189728">
    <property type="component" value="Unassembled WGS sequence"/>
</dbReference>
<dbReference type="EMBL" id="MCRK01000012">
    <property type="protein sequence ID" value="OPA81881.1"/>
    <property type="molecule type" value="Genomic_DNA"/>
</dbReference>
<evidence type="ECO:0000313" key="13">
    <source>
        <dbReference type="Proteomes" id="UP000189728"/>
    </source>
</evidence>
<evidence type="ECO:0000256" key="1">
    <source>
        <dbReference type="ARBA" id="ARBA00000083"/>
    </source>
</evidence>
<protein>
    <recommendedName>
        <fullName evidence="6 10">UDP-glucose 4-epimerase</fullName>
        <ecNumber evidence="5 10">5.1.3.2</ecNumber>
    </recommendedName>
</protein>
<dbReference type="NCBIfam" id="TIGR01179">
    <property type="entry name" value="galE"/>
    <property type="match status" value="1"/>
</dbReference>
<evidence type="ECO:0000256" key="2">
    <source>
        <dbReference type="ARBA" id="ARBA00001911"/>
    </source>
</evidence>
<comment type="similarity">
    <text evidence="4 10">Belongs to the NAD(P)-dependent epimerase/dehydratase family.</text>
</comment>
<dbReference type="AlphaFoldDB" id="A0AAX0LBN5"/>
<comment type="pathway">
    <text evidence="3 10">Carbohydrate metabolism; galactose metabolism.</text>
</comment>
<keyword evidence="7 10" id="KW-0520">NAD</keyword>
<dbReference type="InterPro" id="IPR005886">
    <property type="entry name" value="UDP_G4E"/>
</dbReference>
<evidence type="ECO:0000256" key="5">
    <source>
        <dbReference type="ARBA" id="ARBA00013189"/>
    </source>
</evidence>
<comment type="subunit">
    <text evidence="10">Homodimer.</text>
</comment>
<gene>
    <name evidence="12" type="ORF">BFG04_01700</name>
</gene>
<sequence length="327" mass="36472">MNILITGGAGYIGSHTLKAFLKENKHNITVIDNLSKGSETAINTLLGVGKFNFIKANLEDDLSEIFAKGKFDAIIHFAAFIEVFESTKDPLKYYLNNTANVAKILRYCKDFGVDKFVFSSTAAVYGEPDVAEVSEKDNTLPINPYGMSKLMSEKIIQDYAISNKNFRFAILRYFNVAGADEDGLLGQNYPNATHLIKIATQTALKKRDNMAIFGSDYDTKDGTCIRDYIHVNDLADAHLSALEYIQNNSSEIFNVGYGKGFSVKEVINKVKDVSGVDFKVIDNPRRDGDPAILIAKSEKIKALTGWKPKRDNLELIIKTALEWERKI</sequence>
<dbReference type="RefSeq" id="WP_069636608.1">
    <property type="nucleotide sequence ID" value="NZ_MCRK01000012.1"/>
</dbReference>
<dbReference type="InterPro" id="IPR036291">
    <property type="entry name" value="NAD(P)-bd_dom_sf"/>
</dbReference>
<dbReference type="Gene3D" id="3.40.50.720">
    <property type="entry name" value="NAD(P)-binding Rossmann-like Domain"/>
    <property type="match status" value="1"/>
</dbReference>
<evidence type="ECO:0000256" key="9">
    <source>
        <dbReference type="ARBA" id="ARBA00023277"/>
    </source>
</evidence>
<dbReference type="EC" id="5.1.3.2" evidence="5 10"/>
<comment type="caution">
    <text evidence="12">The sequence shown here is derived from an EMBL/GenBank/DDBJ whole genome shotgun (WGS) entry which is preliminary data.</text>
</comment>
<evidence type="ECO:0000256" key="6">
    <source>
        <dbReference type="ARBA" id="ARBA00018569"/>
    </source>
</evidence>
<evidence type="ECO:0000256" key="10">
    <source>
        <dbReference type="RuleBase" id="RU366046"/>
    </source>
</evidence>
<dbReference type="CDD" id="cd05247">
    <property type="entry name" value="UDP_G4E_1_SDR_e"/>
    <property type="match status" value="1"/>
</dbReference>
<dbReference type="PANTHER" id="PTHR43725:SF53">
    <property type="entry name" value="UDP-ARABINOSE 4-EPIMERASE 1"/>
    <property type="match status" value="1"/>
</dbReference>
<keyword evidence="8 10" id="KW-0413">Isomerase</keyword>
<evidence type="ECO:0000259" key="11">
    <source>
        <dbReference type="Pfam" id="PF01370"/>
    </source>
</evidence>
<keyword evidence="9 10" id="KW-0119">Carbohydrate metabolism</keyword>
<comment type="cofactor">
    <cofactor evidence="2 10">
        <name>NAD(+)</name>
        <dbReference type="ChEBI" id="CHEBI:57540"/>
    </cofactor>
</comment>